<reference evidence="1" key="1">
    <citation type="submission" date="2020-05" db="EMBL/GenBank/DDBJ databases">
        <authorList>
            <person name="Chiriac C."/>
            <person name="Salcher M."/>
            <person name="Ghai R."/>
            <person name="Kavagutti S V."/>
        </authorList>
    </citation>
    <scope>NUCLEOTIDE SEQUENCE</scope>
</reference>
<accession>A0A6J5T912</accession>
<name>A0A6J5T912_9CAUD</name>
<sequence>MTEYVTGQIYGWNGGECPVHPETEIKIWTRNGLFCSELIALAKNCFWDHVQLSRDIIAFQVVTPCAEPKVIWVNEYADGSGFAYATEEAAKKYADSGNTRVAVKYVEAKK</sequence>
<gene>
    <name evidence="1" type="ORF">UFOVP3_71</name>
</gene>
<proteinExistence type="predicted"/>
<protein>
    <submittedName>
        <fullName evidence="1">Uncharacterized protein</fullName>
    </submittedName>
</protein>
<evidence type="ECO:0000313" key="1">
    <source>
        <dbReference type="EMBL" id="CAB4240643.1"/>
    </source>
</evidence>
<dbReference type="EMBL" id="LR797814">
    <property type="protein sequence ID" value="CAB4240643.1"/>
    <property type="molecule type" value="Genomic_DNA"/>
</dbReference>
<organism evidence="1">
    <name type="scientific">uncultured Caudovirales phage</name>
    <dbReference type="NCBI Taxonomy" id="2100421"/>
    <lineage>
        <taxon>Viruses</taxon>
        <taxon>Duplodnaviria</taxon>
        <taxon>Heunggongvirae</taxon>
        <taxon>Uroviricota</taxon>
        <taxon>Caudoviricetes</taxon>
        <taxon>Peduoviridae</taxon>
        <taxon>Maltschvirus</taxon>
        <taxon>Maltschvirus maltsch</taxon>
    </lineage>
</organism>